<evidence type="ECO:0000256" key="5">
    <source>
        <dbReference type="ARBA" id="ARBA00022786"/>
    </source>
</evidence>
<dbReference type="STRING" id="61621.ENSRBIP00000039712"/>
<organism evidence="10 11">
    <name type="scientific">Rhinopithecus bieti</name>
    <name type="common">Black snub-nosed monkey</name>
    <name type="synonym">Pygathrix bieti</name>
    <dbReference type="NCBI Taxonomy" id="61621"/>
    <lineage>
        <taxon>Eukaryota</taxon>
        <taxon>Metazoa</taxon>
        <taxon>Chordata</taxon>
        <taxon>Craniata</taxon>
        <taxon>Vertebrata</taxon>
        <taxon>Euteleostomi</taxon>
        <taxon>Mammalia</taxon>
        <taxon>Eutheria</taxon>
        <taxon>Euarchontoglires</taxon>
        <taxon>Primates</taxon>
        <taxon>Haplorrhini</taxon>
        <taxon>Catarrhini</taxon>
        <taxon>Cercopithecidae</taxon>
        <taxon>Colobinae</taxon>
        <taxon>Rhinopithecus</taxon>
    </lineage>
</organism>
<keyword evidence="7" id="KW-0788">Thiol protease</keyword>
<dbReference type="FunFam" id="3.10.20.90:FF:000057">
    <property type="entry name" value="Putative ubiquitin carboxyl-terminal hydrolase 7"/>
    <property type="match status" value="1"/>
</dbReference>
<dbReference type="GO" id="GO:0004843">
    <property type="term" value="F:cysteine-type deubiquitinase activity"/>
    <property type="evidence" value="ECO:0007669"/>
    <property type="project" value="UniProtKB-EC"/>
</dbReference>
<keyword evidence="11" id="KW-1185">Reference proteome</keyword>
<evidence type="ECO:0000259" key="9">
    <source>
        <dbReference type="Pfam" id="PF14533"/>
    </source>
</evidence>
<dbReference type="GeneTree" id="ENSGT00940000156053"/>
<accession>A0A2K6MVB6</accession>
<feature type="domain" description="Ubiquitin carboxyl-terminal hydrolase 7 ICP0-binding" evidence="8">
    <location>
        <begin position="1"/>
        <end position="103"/>
    </location>
</feature>
<dbReference type="Gene3D" id="3.10.20.90">
    <property type="entry name" value="Phosphatidylinositol 3-kinase Catalytic Subunit, Chain A, domain 1"/>
    <property type="match status" value="1"/>
</dbReference>
<evidence type="ECO:0000256" key="7">
    <source>
        <dbReference type="ARBA" id="ARBA00022807"/>
    </source>
</evidence>
<reference evidence="10 11" key="1">
    <citation type="submission" date="2016-06" db="EMBL/GenBank/DDBJ databases">
        <title>Genome of Rhinopithecus bieti.</title>
        <authorList>
            <person name="Wu"/>
            <person name="C.-I. and Zhang"/>
            <person name="Y."/>
        </authorList>
    </citation>
    <scope>NUCLEOTIDE SEQUENCE</scope>
</reference>
<name>A0A2K6MVB6_RHIBE</name>
<dbReference type="OMA" id="WDLSEEC"/>
<dbReference type="GO" id="GO:0006508">
    <property type="term" value="P:proteolysis"/>
    <property type="evidence" value="ECO:0007669"/>
    <property type="project" value="UniProtKB-KW"/>
</dbReference>
<feature type="domain" description="Ubiquitin carboxyl-terminal hydrolase C-terminal" evidence="9">
    <location>
        <begin position="117"/>
        <end position="297"/>
    </location>
</feature>
<reference evidence="10" key="3">
    <citation type="submission" date="2025-09" db="UniProtKB">
        <authorList>
            <consortium name="Ensembl"/>
        </authorList>
    </citation>
    <scope>IDENTIFICATION</scope>
</reference>
<reference evidence="10" key="2">
    <citation type="submission" date="2025-08" db="UniProtKB">
        <authorList>
            <consortium name="Ensembl"/>
        </authorList>
    </citation>
    <scope>IDENTIFICATION</scope>
</reference>
<dbReference type="InterPro" id="IPR024729">
    <property type="entry name" value="USP7_ICP0-binding_dom"/>
</dbReference>
<sequence length="320" mass="37701">MDGDIIVFQKDDPENGNSELPTEKEYFRDLCADVIFCDKTIPNDLGFVVTLSNKMNYLHIAKTVAQRPNTDPMLLQFFKSQGYRDGPDNLLRHNYEGTLRELLQFFKPRQPKKLYYQHLKMKITDCENSQFREEEITLYPDKHGCVWDLSEECKKSVELGEKAAGKLRLLEIVSYKIICVHQEDELLECLSLAMKEIPLDQMDTDKENEMLVTVAHFHKEVFRTFGIPFFLRIHQGDLLDIQEKEYEKFKFAIVMMGRHQYINEDEYEVNLKDFEPPPSNMSHPWPWLGLDHVNKAPKRSHYNDLEKTIKIPKETHNLIN</sequence>
<dbReference type="EC" id="3.4.19.12" evidence="3"/>
<proteinExistence type="inferred from homology"/>
<protein>
    <recommendedName>
        <fullName evidence="3">ubiquitinyl hydrolase 1</fullName>
        <ecNumber evidence="3">3.4.19.12</ecNumber>
    </recommendedName>
</protein>
<dbReference type="Proteomes" id="UP000233180">
    <property type="component" value="Unassembled WGS sequence"/>
</dbReference>
<dbReference type="Pfam" id="PF12436">
    <property type="entry name" value="USP7_ICP0_bdg"/>
    <property type="match status" value="1"/>
</dbReference>
<dbReference type="Ensembl" id="ENSRBIT00000063740.1">
    <property type="protein sequence ID" value="ENSRBIP00000039712.1"/>
    <property type="gene ID" value="ENSRBIG00000043313.1"/>
</dbReference>
<keyword evidence="6" id="KW-0378">Hydrolase</keyword>
<comment type="similarity">
    <text evidence="2">Belongs to the peptidase C19 family.</text>
</comment>
<evidence type="ECO:0000256" key="1">
    <source>
        <dbReference type="ARBA" id="ARBA00000707"/>
    </source>
</evidence>
<comment type="catalytic activity">
    <reaction evidence="1">
        <text>Thiol-dependent hydrolysis of ester, thioester, amide, peptide and isopeptide bonds formed by the C-terminal Gly of ubiquitin (a 76-residue protein attached to proteins as an intracellular targeting signal).</text>
        <dbReference type="EC" id="3.4.19.12"/>
    </reaction>
</comment>
<keyword evidence="4" id="KW-0645">Protease</keyword>
<keyword evidence="5" id="KW-0833">Ubl conjugation pathway</keyword>
<evidence type="ECO:0000256" key="4">
    <source>
        <dbReference type="ARBA" id="ARBA00022670"/>
    </source>
</evidence>
<evidence type="ECO:0000259" key="8">
    <source>
        <dbReference type="Pfam" id="PF12436"/>
    </source>
</evidence>
<dbReference type="InterPro" id="IPR029346">
    <property type="entry name" value="USP_C"/>
</dbReference>
<dbReference type="AlphaFoldDB" id="A0A2K6MVB6"/>
<evidence type="ECO:0000313" key="11">
    <source>
        <dbReference type="Proteomes" id="UP000233180"/>
    </source>
</evidence>
<evidence type="ECO:0000256" key="6">
    <source>
        <dbReference type="ARBA" id="ARBA00022801"/>
    </source>
</evidence>
<dbReference type="Pfam" id="PF14533">
    <property type="entry name" value="USP7_C2"/>
    <property type="match status" value="1"/>
</dbReference>
<evidence type="ECO:0000256" key="3">
    <source>
        <dbReference type="ARBA" id="ARBA00012759"/>
    </source>
</evidence>
<evidence type="ECO:0000313" key="10">
    <source>
        <dbReference type="Ensembl" id="ENSRBIP00000039712.1"/>
    </source>
</evidence>
<evidence type="ECO:0000256" key="2">
    <source>
        <dbReference type="ARBA" id="ARBA00009085"/>
    </source>
</evidence>